<dbReference type="InterPro" id="IPR011662">
    <property type="entry name" value="Secretin/TonB_short_N"/>
</dbReference>
<dbReference type="InterPro" id="IPR036942">
    <property type="entry name" value="Beta-barrel_TonB_sf"/>
</dbReference>
<evidence type="ECO:0000256" key="7">
    <source>
        <dbReference type="ARBA" id="ARBA00023065"/>
    </source>
</evidence>
<keyword evidence="2 11" id="KW-0813">Transport</keyword>
<dbReference type="InterPro" id="IPR039426">
    <property type="entry name" value="TonB-dep_rcpt-like"/>
</dbReference>
<keyword evidence="7" id="KW-0406">Ion transport</keyword>
<feature type="region of interest" description="Disordered" evidence="13">
    <location>
        <begin position="1"/>
        <end position="20"/>
    </location>
</feature>
<dbReference type="PROSITE" id="PS52016">
    <property type="entry name" value="TONB_DEPENDENT_REC_3"/>
    <property type="match status" value="1"/>
</dbReference>
<dbReference type="Gene3D" id="2.40.170.20">
    <property type="entry name" value="TonB-dependent receptor, beta-barrel domain"/>
    <property type="match status" value="1"/>
</dbReference>
<dbReference type="PANTHER" id="PTHR32552">
    <property type="entry name" value="FERRICHROME IRON RECEPTOR-RELATED"/>
    <property type="match status" value="1"/>
</dbReference>
<accession>A0A9J9LD81</accession>
<sequence length="856" mass="92088">MRHRMDGIEQGTAGSGLRPQPRGAVLGGIKDAVARTSLFVVLVGAAMTIAPTALAQTDARPFDIPAQPLGAALIEFSQQSDVLIFFSPEVARDKMSRPLRGAIPVNVAIAALLRGSGLRAVPNPKGGYRVERIVPGRWRAADRSPDRELGSGASAGGASAAAPAGPSDIIVTAQKRAERLQDTPVPVTALDPRSLAERNLTRLQDYASEVPGLGLNPQGNGKTNIVIRGISTGVFSNPTVAVTIDDVPYGSSVALADGQLVQPDLDPADLRRIEILRGPQGTLYGASSLGGLIKYVTADPSLDAASGWVQASASVVRRGESGHGLLGAVNLPLSDEAALRINAYSRRTPGFVDNILTGRKDVNGIDVVGGRAGLLWEAAPAVTVRLGMLHQSSRSDGTARVTTDYHQQPLLGDLRQALPEGSGRYRTYSTLLTANIDVALGWSDLKSVTGYGHNVNREAGLFAAFGPDAQLSNHMRTRKFTQEFRLSSPTGRKLEWRIGGFYTRENSRSFQQIDTITPGTGGFVSNLLVAIFPTSYEEVAAFGDVTYHLSRPFSVQGGLRYSRNWQTYRETDTGPLGDVTPGVPFRASAQSNDDAVTFLIVPRYEVSRHLMAYVRFASGYRPGGPNGSAIVANLPETFGADTTLNYELGVKGDMAGGRLTFDLSAYHIDWRKVQVRIFDSATQFSYFTNGGRARSDGFEAMLQYRTPRGLRVALNGSYNLARYSRTPPAGIVAVKGDRLPFSPRFSGNVSVDRDMPIAPDWTATIGATIAYVGERQGMFPQRPGNLRIAWPGFVRMDLRAGVRSTRWAIGLFARNVTDRRGVLSSTSDTPASLTTSVYGTNFNPPRTFGLYLERTL</sequence>
<dbReference type="Pfam" id="PF07715">
    <property type="entry name" value="Plug"/>
    <property type="match status" value="1"/>
</dbReference>
<feature type="region of interest" description="Disordered" evidence="13">
    <location>
        <begin position="139"/>
        <end position="164"/>
    </location>
</feature>
<evidence type="ECO:0000256" key="13">
    <source>
        <dbReference type="SAM" id="MobiDB-lite"/>
    </source>
</evidence>
<keyword evidence="4" id="KW-0410">Iron transport</keyword>
<gene>
    <name evidence="15" type="ordered locus">Swit_1077</name>
</gene>
<feature type="compositionally biased region" description="Basic and acidic residues" evidence="13">
    <location>
        <begin position="139"/>
        <end position="149"/>
    </location>
</feature>
<comment type="similarity">
    <text evidence="11 12">Belongs to the TonB-dependent receptor family.</text>
</comment>
<dbReference type="SMART" id="SM00965">
    <property type="entry name" value="STN"/>
    <property type="match status" value="1"/>
</dbReference>
<evidence type="ECO:0000256" key="1">
    <source>
        <dbReference type="ARBA" id="ARBA00004571"/>
    </source>
</evidence>
<dbReference type="GO" id="GO:0009279">
    <property type="term" value="C:cell outer membrane"/>
    <property type="evidence" value="ECO:0007669"/>
    <property type="project" value="UniProtKB-SubCell"/>
</dbReference>
<evidence type="ECO:0000256" key="4">
    <source>
        <dbReference type="ARBA" id="ARBA00022496"/>
    </source>
</evidence>
<keyword evidence="9 11" id="KW-0472">Membrane</keyword>
<evidence type="ECO:0000256" key="2">
    <source>
        <dbReference type="ARBA" id="ARBA00022448"/>
    </source>
</evidence>
<feature type="domain" description="Secretin/TonB short N-terminal" evidence="14">
    <location>
        <begin position="82"/>
        <end position="133"/>
    </location>
</feature>
<dbReference type="EMBL" id="CP000699">
    <property type="protein sequence ID" value="ABQ67443.1"/>
    <property type="molecule type" value="Genomic_DNA"/>
</dbReference>
<keyword evidence="15" id="KW-0675">Receptor</keyword>
<dbReference type="PANTHER" id="PTHR32552:SF81">
    <property type="entry name" value="TONB-DEPENDENT OUTER MEMBRANE RECEPTOR"/>
    <property type="match status" value="1"/>
</dbReference>
<name>A0A9J9LD81_RHIWR</name>
<evidence type="ECO:0000256" key="9">
    <source>
        <dbReference type="ARBA" id="ARBA00023136"/>
    </source>
</evidence>
<evidence type="ECO:0000256" key="8">
    <source>
        <dbReference type="ARBA" id="ARBA00023077"/>
    </source>
</evidence>
<keyword evidence="3 11" id="KW-1134">Transmembrane beta strand</keyword>
<evidence type="ECO:0000256" key="10">
    <source>
        <dbReference type="ARBA" id="ARBA00023237"/>
    </source>
</evidence>
<keyword evidence="8 12" id="KW-0798">TonB box</keyword>
<dbReference type="InterPro" id="IPR000531">
    <property type="entry name" value="Beta-barrel_TonB"/>
</dbReference>
<organism evidence="15 16">
    <name type="scientific">Rhizorhabdus wittichii (strain DSM 6014 / CCUG 31198 / JCM 15750 / NBRC 105917 / EY 4224 / RW1)</name>
    <name type="common">Sphingomonas wittichii</name>
    <dbReference type="NCBI Taxonomy" id="392499"/>
    <lineage>
        <taxon>Bacteria</taxon>
        <taxon>Pseudomonadati</taxon>
        <taxon>Pseudomonadota</taxon>
        <taxon>Alphaproteobacteria</taxon>
        <taxon>Sphingomonadales</taxon>
        <taxon>Sphingomonadaceae</taxon>
        <taxon>Rhizorhabdus</taxon>
    </lineage>
</organism>
<dbReference type="KEGG" id="swi:Swit_1077"/>
<feature type="compositionally biased region" description="Low complexity" evidence="13">
    <location>
        <begin position="150"/>
        <end position="164"/>
    </location>
</feature>
<keyword evidence="6" id="KW-0408">Iron</keyword>
<keyword evidence="5 11" id="KW-0812">Transmembrane</keyword>
<protein>
    <submittedName>
        <fullName evidence="15">TonB-dependent receptor, plug</fullName>
    </submittedName>
</protein>
<reference evidence="15 16" key="1">
    <citation type="journal article" date="2010" name="J. Bacteriol.">
        <title>Genome sequence of the dioxin-mineralizing bacterium Sphingomonas wittichii RW1.</title>
        <authorList>
            <person name="Miller T.R."/>
            <person name="Delcher A.L."/>
            <person name="Salzberg S.L."/>
            <person name="Saunders E."/>
            <person name="Detter J.C."/>
            <person name="Halden R.U."/>
        </authorList>
    </citation>
    <scope>NUCLEOTIDE SEQUENCE [LARGE SCALE GENOMIC DNA]</scope>
    <source>
        <strain evidence="16">DSM 6014 / CCUG 31198 / JCM 15750 / NBRC 105917 / EY 4224 / RW1</strain>
    </source>
</reference>
<evidence type="ECO:0000256" key="12">
    <source>
        <dbReference type="RuleBase" id="RU003357"/>
    </source>
</evidence>
<evidence type="ECO:0000256" key="5">
    <source>
        <dbReference type="ARBA" id="ARBA00022692"/>
    </source>
</evidence>
<dbReference type="AlphaFoldDB" id="A0A9J9LD81"/>
<dbReference type="InterPro" id="IPR012910">
    <property type="entry name" value="Plug_dom"/>
</dbReference>
<evidence type="ECO:0000256" key="11">
    <source>
        <dbReference type="PROSITE-ProRule" id="PRU01360"/>
    </source>
</evidence>
<proteinExistence type="inferred from homology"/>
<keyword evidence="16" id="KW-1185">Reference proteome</keyword>
<evidence type="ECO:0000313" key="16">
    <source>
        <dbReference type="Proteomes" id="UP000001989"/>
    </source>
</evidence>
<evidence type="ECO:0000256" key="3">
    <source>
        <dbReference type="ARBA" id="ARBA00022452"/>
    </source>
</evidence>
<dbReference type="Gene3D" id="3.55.50.30">
    <property type="match status" value="1"/>
</dbReference>
<dbReference type="SUPFAM" id="SSF56935">
    <property type="entry name" value="Porins"/>
    <property type="match status" value="1"/>
</dbReference>
<evidence type="ECO:0000256" key="6">
    <source>
        <dbReference type="ARBA" id="ARBA00023004"/>
    </source>
</evidence>
<evidence type="ECO:0000259" key="14">
    <source>
        <dbReference type="SMART" id="SM00965"/>
    </source>
</evidence>
<evidence type="ECO:0000313" key="15">
    <source>
        <dbReference type="EMBL" id="ABQ67443.1"/>
    </source>
</evidence>
<dbReference type="GO" id="GO:0006826">
    <property type="term" value="P:iron ion transport"/>
    <property type="evidence" value="ECO:0007669"/>
    <property type="project" value="UniProtKB-KW"/>
</dbReference>
<dbReference type="Proteomes" id="UP000001989">
    <property type="component" value="Chromosome"/>
</dbReference>
<keyword evidence="10 11" id="KW-0998">Cell outer membrane</keyword>
<dbReference type="Pfam" id="PF00593">
    <property type="entry name" value="TonB_dep_Rec_b-barrel"/>
    <property type="match status" value="1"/>
</dbReference>
<comment type="subcellular location">
    <subcellularLocation>
        <location evidence="1 11">Cell outer membrane</location>
        <topology evidence="1 11">Multi-pass membrane protein</topology>
    </subcellularLocation>
</comment>